<dbReference type="AlphaFoldDB" id="A0A1M6VBU8"/>
<dbReference type="PANTHER" id="PTHR30092:SF0">
    <property type="entry name" value="INNER MEMBRANE PROTEIN CRED"/>
    <property type="match status" value="1"/>
</dbReference>
<dbReference type="Proteomes" id="UP000184120">
    <property type="component" value="Unassembled WGS sequence"/>
</dbReference>
<feature type="transmembrane region" description="Helical" evidence="1">
    <location>
        <begin position="332"/>
        <end position="349"/>
    </location>
</feature>
<feature type="transmembrane region" description="Helical" evidence="1">
    <location>
        <begin position="361"/>
        <end position="381"/>
    </location>
</feature>
<dbReference type="PIRSF" id="PIRSF004548">
    <property type="entry name" value="CreD"/>
    <property type="match status" value="1"/>
</dbReference>
<dbReference type="EMBL" id="FRBH01000003">
    <property type="protein sequence ID" value="SHK78834.1"/>
    <property type="molecule type" value="Genomic_DNA"/>
</dbReference>
<gene>
    <name evidence="2" type="ORF">GCM10010984_28680</name>
    <name evidence="3" type="ORF">SAMN05443634_103261</name>
</gene>
<dbReference type="OrthoDB" id="9791851at2"/>
<feature type="transmembrane region" description="Helical" evidence="1">
    <location>
        <begin position="436"/>
        <end position="454"/>
    </location>
</feature>
<feature type="transmembrane region" description="Helical" evidence="1">
    <location>
        <begin position="21"/>
        <end position="44"/>
    </location>
</feature>
<evidence type="ECO:0000313" key="2">
    <source>
        <dbReference type="EMBL" id="GGF09784.1"/>
    </source>
</evidence>
<feature type="transmembrane region" description="Helical" evidence="1">
    <location>
        <begin position="413"/>
        <end position="430"/>
    </location>
</feature>
<dbReference type="Pfam" id="PF06123">
    <property type="entry name" value="CreD"/>
    <property type="match status" value="1"/>
</dbReference>
<accession>A0A1M6VBU8</accession>
<keyword evidence="5" id="KW-1185">Reference proteome</keyword>
<dbReference type="STRING" id="1434701.SAMN05443634_103261"/>
<feature type="transmembrane region" description="Helical" evidence="1">
    <location>
        <begin position="387"/>
        <end position="406"/>
    </location>
</feature>
<dbReference type="EMBL" id="BMFL01000024">
    <property type="protein sequence ID" value="GGF09784.1"/>
    <property type="molecule type" value="Genomic_DNA"/>
</dbReference>
<reference evidence="2" key="5">
    <citation type="submission" date="2024-05" db="EMBL/GenBank/DDBJ databases">
        <authorList>
            <person name="Sun Q."/>
            <person name="Zhou Y."/>
        </authorList>
    </citation>
    <scope>NUCLEOTIDE SEQUENCE</scope>
    <source>
        <strain evidence="2">CGMCC 1.12707</strain>
    </source>
</reference>
<proteinExistence type="predicted"/>
<keyword evidence="1" id="KW-0812">Transmembrane</keyword>
<dbReference type="PANTHER" id="PTHR30092">
    <property type="entry name" value="INNER MEMBRANE PROTEIN CRED"/>
    <property type="match status" value="1"/>
</dbReference>
<keyword evidence="1" id="KW-1133">Transmembrane helix</keyword>
<dbReference type="GO" id="GO:0005886">
    <property type="term" value="C:plasma membrane"/>
    <property type="evidence" value="ECO:0007669"/>
    <property type="project" value="TreeGrafter"/>
</dbReference>
<protein>
    <submittedName>
        <fullName evidence="2">Cell envelope integrity protein CreD</fullName>
    </submittedName>
    <submittedName>
        <fullName evidence="3">Inner membrane protein</fullName>
    </submittedName>
</protein>
<evidence type="ECO:0000313" key="4">
    <source>
        <dbReference type="Proteomes" id="UP000184120"/>
    </source>
</evidence>
<evidence type="ECO:0000313" key="3">
    <source>
        <dbReference type="EMBL" id="SHK78834.1"/>
    </source>
</evidence>
<name>A0A1M6VBU8_9FLAO</name>
<reference evidence="5" key="4">
    <citation type="journal article" date="2019" name="Int. J. Syst. Evol. Microbiol.">
        <title>The Global Catalogue of Microorganisms (GCM) 10K type strain sequencing project: providing services to taxonomists for standard genome sequencing and annotation.</title>
        <authorList>
            <consortium name="The Broad Institute Genomics Platform"/>
            <consortium name="The Broad Institute Genome Sequencing Center for Infectious Disease"/>
            <person name="Wu L."/>
            <person name="Ma J."/>
        </authorList>
    </citation>
    <scope>NUCLEOTIDE SEQUENCE [LARGE SCALE GENOMIC DNA]</scope>
    <source>
        <strain evidence="5">CGMCC 1.12707</strain>
    </source>
</reference>
<dbReference type="InterPro" id="IPR010364">
    <property type="entry name" value="Uncharacterised_IM_CreD"/>
</dbReference>
<organism evidence="3 4">
    <name type="scientific">Chishuiella changwenlii</name>
    <dbReference type="NCBI Taxonomy" id="1434701"/>
    <lineage>
        <taxon>Bacteria</taxon>
        <taxon>Pseudomonadati</taxon>
        <taxon>Bacteroidota</taxon>
        <taxon>Flavobacteriia</taxon>
        <taxon>Flavobacteriales</taxon>
        <taxon>Weeksellaceae</taxon>
        <taxon>Chishuiella</taxon>
    </lineage>
</organism>
<sequence length="464" mass="53302">MENNNLEKETENSTFQNRTMIKGFLVGVLTLCLLIPIPFILSLIEEREQNKEKVMTELTNKWSEKQTVYGPFIEITHLEKQTDDKGKTVSKQQKTYISADNLNIKGSVNAQLKNRSIYDVTVYTTKLNLESKFKNFQEILKNSEIDANNIISTKLIFGITDSKGYENNVIAKSGGKNYPLIADNQIFYTPEPTPPVASENSYDSTPTKENKTVTEFQLLSQKIDIETFNFNKVTIQLSAKGSQLLNFIPSGINTYVNLTTNWKDLKYDGNFLPNETPIYKDGKTNIVWSIYQQNPLQGQVWKDASNFSNYSFGVNFLQMNDHYEKTYRSTKYAILFISLTFAAFFFIEIKNRFNIHLVQYALVGIAICVNFVLLISLSEYIGFDYSYLISSGATILLITFFINTFLQSYRLTFKISLMLILLYSFIYSLLQLKEHALLVGSIGLFIIVAIIMYYSKNIEWNKVK</sequence>
<dbReference type="RefSeq" id="WP_072930284.1">
    <property type="nucleotide sequence ID" value="NZ_BMFL01000024.1"/>
</dbReference>
<evidence type="ECO:0000256" key="1">
    <source>
        <dbReference type="SAM" id="Phobius"/>
    </source>
</evidence>
<dbReference type="Proteomes" id="UP000650994">
    <property type="component" value="Unassembled WGS sequence"/>
</dbReference>
<evidence type="ECO:0000313" key="5">
    <source>
        <dbReference type="Proteomes" id="UP000650994"/>
    </source>
</evidence>
<reference evidence="4" key="2">
    <citation type="submission" date="2016-11" db="EMBL/GenBank/DDBJ databases">
        <authorList>
            <person name="Varghese N."/>
            <person name="Submissions S."/>
        </authorList>
    </citation>
    <scope>NUCLEOTIDE SEQUENCE [LARGE SCALE GENOMIC DNA]</scope>
    <source>
        <strain evidence="4">DSM 27989</strain>
    </source>
</reference>
<reference evidence="3" key="3">
    <citation type="submission" date="2016-11" db="EMBL/GenBank/DDBJ databases">
        <authorList>
            <person name="Jaros S."/>
            <person name="Januszkiewicz K."/>
            <person name="Wedrychowicz H."/>
        </authorList>
    </citation>
    <scope>NUCLEOTIDE SEQUENCE [LARGE SCALE GENOMIC DNA]</scope>
    <source>
        <strain evidence="3">DSM 27989</strain>
    </source>
</reference>
<reference evidence="2" key="1">
    <citation type="journal article" date="2014" name="Int. J. Syst. Evol. Microbiol.">
        <title>Complete genome of a new Firmicutes species belonging to the dominant human colonic microbiota ('Ruminococcus bicirculans') reveals two chromosomes and a selective capacity to utilize plant glucans.</title>
        <authorList>
            <consortium name="NISC Comparative Sequencing Program"/>
            <person name="Wegmann U."/>
            <person name="Louis P."/>
            <person name="Goesmann A."/>
            <person name="Henrissat B."/>
            <person name="Duncan S.H."/>
            <person name="Flint H.J."/>
        </authorList>
    </citation>
    <scope>NUCLEOTIDE SEQUENCE</scope>
    <source>
        <strain evidence="2">CGMCC 1.12707</strain>
    </source>
</reference>
<dbReference type="NCBIfam" id="NF008712">
    <property type="entry name" value="PRK11715.1-1"/>
    <property type="match status" value="1"/>
</dbReference>
<keyword evidence="1" id="KW-0472">Membrane</keyword>